<dbReference type="PATRIC" id="fig|1434107.4.peg.13"/>
<organism evidence="1 2">
    <name type="scientific">Methanosarcina barkeri 3</name>
    <dbReference type="NCBI Taxonomy" id="1434107"/>
    <lineage>
        <taxon>Archaea</taxon>
        <taxon>Methanobacteriati</taxon>
        <taxon>Methanobacteriota</taxon>
        <taxon>Stenosarchaea group</taxon>
        <taxon>Methanomicrobia</taxon>
        <taxon>Methanosarcinales</taxon>
        <taxon>Methanosarcinaceae</taxon>
        <taxon>Methanosarcina</taxon>
    </lineage>
</organism>
<keyword evidence="2" id="KW-1185">Reference proteome</keyword>
<accession>A0A0E3SH84</accession>
<protein>
    <submittedName>
        <fullName evidence="1">Uncharacterized protein</fullName>
    </submittedName>
</protein>
<dbReference type="EMBL" id="CP009517">
    <property type="protein sequence ID" value="AKB80591.1"/>
    <property type="molecule type" value="Genomic_DNA"/>
</dbReference>
<proteinExistence type="predicted"/>
<name>A0A0E3SH84_METBA</name>
<dbReference type="AlphaFoldDB" id="A0A0E3SH84"/>
<dbReference type="KEGG" id="mbak:MSBR3_0013"/>
<sequence>MQLIAFLVFHFFFSCFLAETSLESAVHSSTDPDLLPEKIKPESNFSRIFPKGFLYFRFIIIINDDL</sequence>
<gene>
    <name evidence="1" type="ORF">MSBR3_0013</name>
</gene>
<evidence type="ECO:0000313" key="2">
    <source>
        <dbReference type="Proteomes" id="UP000033066"/>
    </source>
</evidence>
<dbReference type="Proteomes" id="UP000033066">
    <property type="component" value="Chromosome"/>
</dbReference>
<reference evidence="1" key="1">
    <citation type="submission" date="2014-07" db="EMBL/GenBank/DDBJ databases">
        <title>Methanogenic archaea and the global carbon cycle.</title>
        <authorList>
            <person name="Henriksen J.R."/>
            <person name="Luke J."/>
            <person name="Reinhart S."/>
            <person name="Benedict M.N."/>
            <person name="Youngblut N.D."/>
            <person name="Metcalf M.E."/>
            <person name="Whitaker R.J."/>
            <person name="Metcalf W.W."/>
        </authorList>
    </citation>
    <scope>NUCLEOTIDE SEQUENCE [LARGE SCALE GENOMIC DNA]</scope>
    <source>
        <strain evidence="1">3</strain>
    </source>
</reference>
<evidence type="ECO:0000313" key="1">
    <source>
        <dbReference type="EMBL" id="AKB80591.1"/>
    </source>
</evidence>
<dbReference type="HOGENOM" id="CLU_2820791_0_0_2"/>